<dbReference type="InterPro" id="IPR036514">
    <property type="entry name" value="SGNH_hydro_sf"/>
</dbReference>
<dbReference type="InterPro" id="IPR013517">
    <property type="entry name" value="FG-GAP"/>
</dbReference>
<dbReference type="InterPro" id="IPR051532">
    <property type="entry name" value="Ester_Hydrolysis_Enzymes"/>
</dbReference>
<evidence type="ECO:0000256" key="1">
    <source>
        <dbReference type="ARBA" id="ARBA00022729"/>
    </source>
</evidence>
<dbReference type="PANTHER" id="PTHR30383">
    <property type="entry name" value="THIOESTERASE 1/PROTEASE 1/LYSOPHOSPHOLIPASE L1"/>
    <property type="match status" value="1"/>
</dbReference>
<sequence length="495" mass="55649">MVHNPLQPPPYSSDATHHAQFLFQCALYDASSLFDEVVKSKIQLFKACAFALLVRQVLAYPTLLPSFDNLTQDWNDPSLHKRQHLYGSNLRFLPFGASITAGEQSSDGCGYRKPLREALRWANYKVDMVGSRRTGINFMDNDHEGWGGYTINQVKEKGQLQYRLQPNLVLVNAGTNNCRIDATDAKANGPSEMEEMVLDIFTTSPTSLLFFQDCCLTGTLVPATRFQMMRMNGDGRDDFICIGPEGNMYVSLNWDNLGEPRFQYLGLYFENPRPGSSQTHVRLGDIDGDGRLDYCLTAGNGDISCWRNGGNKNTAEYWQALGVVFTGKNTGNIGGIRLVDINGDHRSDWLYVNDDGSVDIYINNRGHDKSLRPDWSDRGRTHAGIGEKGARDYIDFPRNSAGSRADYIWQNPRQIGNSVSRMQVDIRWWRNDGSGGTMLQADGNNYCDMTGDGVDDYIWVSSRGDIQIFRNVNNPPIWGQHGWYFIRIGTANSFA</sequence>
<dbReference type="Pfam" id="PF13517">
    <property type="entry name" value="FG-GAP_3"/>
    <property type="match status" value="1"/>
</dbReference>
<reference evidence="2 3" key="1">
    <citation type="submission" date="2024-07" db="EMBL/GenBank/DDBJ databases">
        <title>Section-level genome sequencing and comparative genomics of Aspergillus sections Usti and Cavernicolus.</title>
        <authorList>
            <consortium name="Lawrence Berkeley National Laboratory"/>
            <person name="Nybo J.L."/>
            <person name="Vesth T.C."/>
            <person name="Theobald S."/>
            <person name="Frisvad J.C."/>
            <person name="Larsen T.O."/>
            <person name="Kjaerboelling I."/>
            <person name="Rothschild-Mancinelli K."/>
            <person name="Lyhne E.K."/>
            <person name="Kogle M.E."/>
            <person name="Barry K."/>
            <person name="Clum A."/>
            <person name="Na H."/>
            <person name="Ledsgaard L."/>
            <person name="Lin J."/>
            <person name="Lipzen A."/>
            <person name="Kuo A."/>
            <person name="Riley R."/>
            <person name="Mondo S."/>
            <person name="LaButti K."/>
            <person name="Haridas S."/>
            <person name="Pangalinan J."/>
            <person name="Salamov A.A."/>
            <person name="Simmons B.A."/>
            <person name="Magnuson J.K."/>
            <person name="Chen J."/>
            <person name="Drula E."/>
            <person name="Henrissat B."/>
            <person name="Wiebenga A."/>
            <person name="Lubbers R.J."/>
            <person name="Gomes A.C."/>
            <person name="Makela M.R."/>
            <person name="Stajich J."/>
            <person name="Grigoriev I.V."/>
            <person name="Mortensen U.H."/>
            <person name="De vries R.P."/>
            <person name="Baker S.E."/>
            <person name="Andersen M.R."/>
        </authorList>
    </citation>
    <scope>NUCLEOTIDE SEQUENCE [LARGE SCALE GENOMIC DNA]</scope>
    <source>
        <strain evidence="2 3">CBS 600.67</strain>
    </source>
</reference>
<dbReference type="EMBL" id="JBFXLS010000066">
    <property type="protein sequence ID" value="KAL2821004.1"/>
    <property type="molecule type" value="Genomic_DNA"/>
</dbReference>
<evidence type="ECO:0000313" key="2">
    <source>
        <dbReference type="EMBL" id="KAL2821004.1"/>
    </source>
</evidence>
<organism evidence="2 3">
    <name type="scientific">Aspergillus cavernicola</name>
    <dbReference type="NCBI Taxonomy" id="176166"/>
    <lineage>
        <taxon>Eukaryota</taxon>
        <taxon>Fungi</taxon>
        <taxon>Dikarya</taxon>
        <taxon>Ascomycota</taxon>
        <taxon>Pezizomycotina</taxon>
        <taxon>Eurotiomycetes</taxon>
        <taxon>Eurotiomycetidae</taxon>
        <taxon>Eurotiales</taxon>
        <taxon>Aspergillaceae</taxon>
        <taxon>Aspergillus</taxon>
        <taxon>Aspergillus subgen. Nidulantes</taxon>
    </lineage>
</organism>
<name>A0ABR4HZT2_9EURO</name>
<evidence type="ECO:0000313" key="3">
    <source>
        <dbReference type="Proteomes" id="UP001610335"/>
    </source>
</evidence>
<proteinExistence type="predicted"/>
<gene>
    <name evidence="2" type="ORF">BDW59DRAFT_164409</name>
</gene>
<protein>
    <submittedName>
        <fullName evidence="2">Uncharacterized protein</fullName>
    </submittedName>
</protein>
<dbReference type="Gene3D" id="3.40.50.1110">
    <property type="entry name" value="SGNH hydrolase"/>
    <property type="match status" value="1"/>
</dbReference>
<dbReference type="Proteomes" id="UP001610335">
    <property type="component" value="Unassembled WGS sequence"/>
</dbReference>
<dbReference type="PANTHER" id="PTHR30383:SF31">
    <property type="entry name" value="SGNH HYDROLASE-TYPE ESTERASE DOMAIN-CONTAINING PROTEIN-RELATED"/>
    <property type="match status" value="1"/>
</dbReference>
<keyword evidence="3" id="KW-1185">Reference proteome</keyword>
<accession>A0ABR4HZT2</accession>
<keyword evidence="1" id="KW-0732">Signal</keyword>
<dbReference type="SUPFAM" id="SSF69318">
    <property type="entry name" value="Integrin alpha N-terminal domain"/>
    <property type="match status" value="1"/>
</dbReference>
<comment type="caution">
    <text evidence="2">The sequence shown here is derived from an EMBL/GenBank/DDBJ whole genome shotgun (WGS) entry which is preliminary data.</text>
</comment>
<dbReference type="InterPro" id="IPR028994">
    <property type="entry name" value="Integrin_alpha_N"/>
</dbReference>
<dbReference type="SUPFAM" id="SSF52266">
    <property type="entry name" value="SGNH hydrolase"/>
    <property type="match status" value="1"/>
</dbReference>